<reference evidence="8 9" key="1">
    <citation type="submission" date="2019-09" db="EMBL/GenBank/DDBJ databases">
        <title>Taxonomic organization of the family Brucellaceae based on a phylogenomic approach.</title>
        <authorList>
            <person name="Leclercq S."/>
            <person name="Cloeckaert A."/>
            <person name="Zygmunt M.S."/>
        </authorList>
    </citation>
    <scope>NUCLEOTIDE SEQUENCE [LARGE SCALE GENOMIC DNA]</scope>
    <source>
        <strain evidence="8 9">WS1830</strain>
    </source>
</reference>
<dbReference type="InterPro" id="IPR000917">
    <property type="entry name" value="Sulfatase_N"/>
</dbReference>
<evidence type="ECO:0000259" key="7">
    <source>
        <dbReference type="Pfam" id="PF00884"/>
    </source>
</evidence>
<evidence type="ECO:0000256" key="4">
    <source>
        <dbReference type="ARBA" id="ARBA00022989"/>
    </source>
</evidence>
<keyword evidence="5 6" id="KW-0472">Membrane</keyword>
<dbReference type="InterPro" id="IPR050448">
    <property type="entry name" value="OpgB/LTA_synthase_biosynth"/>
</dbReference>
<dbReference type="RefSeq" id="WP_151651309.1">
    <property type="nucleotide sequence ID" value="NZ_WBVX01000004.1"/>
</dbReference>
<keyword evidence="3 6" id="KW-0812">Transmembrane</keyword>
<dbReference type="GO" id="GO:0005886">
    <property type="term" value="C:plasma membrane"/>
    <property type="evidence" value="ECO:0007669"/>
    <property type="project" value="UniProtKB-SubCell"/>
</dbReference>
<evidence type="ECO:0000313" key="9">
    <source>
        <dbReference type="Proteomes" id="UP000481643"/>
    </source>
</evidence>
<dbReference type="EMBL" id="WBVX01000004">
    <property type="protein sequence ID" value="KAB2688391.1"/>
    <property type="molecule type" value="Genomic_DNA"/>
</dbReference>
<dbReference type="GO" id="GO:0016740">
    <property type="term" value="F:transferase activity"/>
    <property type="evidence" value="ECO:0007669"/>
    <property type="project" value="UniProtKB-KW"/>
</dbReference>
<name>A0A6L3YVF4_9HYPH</name>
<organism evidence="8 9">
    <name type="scientific">Brucella tritici</name>
    <dbReference type="NCBI Taxonomy" id="94626"/>
    <lineage>
        <taxon>Bacteria</taxon>
        <taxon>Pseudomonadati</taxon>
        <taxon>Pseudomonadota</taxon>
        <taxon>Alphaproteobacteria</taxon>
        <taxon>Hyphomicrobiales</taxon>
        <taxon>Brucellaceae</taxon>
        <taxon>Brucella/Ochrobactrum group</taxon>
        <taxon>Brucella</taxon>
    </lineage>
</organism>
<dbReference type="Pfam" id="PF00884">
    <property type="entry name" value="Sulfatase"/>
    <property type="match status" value="1"/>
</dbReference>
<dbReference type="GO" id="GO:0016787">
    <property type="term" value="F:hydrolase activity"/>
    <property type="evidence" value="ECO:0007669"/>
    <property type="project" value="UniProtKB-KW"/>
</dbReference>
<feature type="transmembrane region" description="Helical" evidence="6">
    <location>
        <begin position="98"/>
        <end position="120"/>
    </location>
</feature>
<evidence type="ECO:0000256" key="2">
    <source>
        <dbReference type="ARBA" id="ARBA00022475"/>
    </source>
</evidence>
<evidence type="ECO:0000256" key="1">
    <source>
        <dbReference type="ARBA" id="ARBA00004651"/>
    </source>
</evidence>
<evidence type="ECO:0000256" key="5">
    <source>
        <dbReference type="ARBA" id="ARBA00023136"/>
    </source>
</evidence>
<keyword evidence="8" id="KW-0808">Transferase</keyword>
<feature type="transmembrane region" description="Helical" evidence="6">
    <location>
        <begin position="189"/>
        <end position="210"/>
    </location>
</feature>
<comment type="subcellular location">
    <subcellularLocation>
        <location evidence="1">Cell membrane</location>
        <topology evidence="1">Multi-pass membrane protein</topology>
    </subcellularLocation>
</comment>
<dbReference type="SUPFAM" id="SSF53649">
    <property type="entry name" value="Alkaline phosphatase-like"/>
    <property type="match status" value="1"/>
</dbReference>
<feature type="transmembrane region" description="Helical" evidence="6">
    <location>
        <begin position="65"/>
        <end position="86"/>
    </location>
</feature>
<feature type="transmembrane region" description="Helical" evidence="6">
    <location>
        <begin position="36"/>
        <end position="53"/>
    </location>
</feature>
<feature type="domain" description="Sulfatase N-terminal" evidence="7">
    <location>
        <begin position="260"/>
        <end position="536"/>
    </location>
</feature>
<proteinExistence type="predicted"/>
<dbReference type="Proteomes" id="UP000481643">
    <property type="component" value="Unassembled WGS sequence"/>
</dbReference>
<keyword evidence="2" id="KW-1003">Cell membrane</keyword>
<evidence type="ECO:0000313" key="8">
    <source>
        <dbReference type="EMBL" id="KAB2688391.1"/>
    </source>
</evidence>
<keyword evidence="8" id="KW-0378">Hydrolase</keyword>
<dbReference type="Gene3D" id="3.40.720.10">
    <property type="entry name" value="Alkaline Phosphatase, subunit A"/>
    <property type="match status" value="1"/>
</dbReference>
<dbReference type="PANTHER" id="PTHR47371:SF3">
    <property type="entry name" value="PHOSPHOGLYCEROL TRANSFERASE I"/>
    <property type="match status" value="1"/>
</dbReference>
<sequence>MPGISMMQCSSNKNSPATSFRNVSDRILRLLRLPELFLCTLLAIFFAGKFVLMRKAATDSFAVALIQHDAAILAALLFLYAFNLYFRKNSKLRYLATTARALCILIILIYIIDILAYFFFATRLYISDAVTFSGEMDSFRTLLRTGFNIVTAKQGWIVFIAAIGVGAVVYFSFVFVSGRSNARLSPLPILSVGGMLAAFYLVHLPAYVYAFGDKPLFENFAERNASFFKKTTFSDDLRRTLLSTSAPTTCHPGSNKPLDVLVVVVESLSAYHSRYFSGIEDWTPRLDAIAQNETALTNFHANGWTTIGGLASLLTGTFPFVPEQAKLNAWGSPRLDDFIDIPEPLPRNLAKLDYQTTFLGAGDLGFLGQAEWLQAIGYQRIIDNRDPRLDKQTIRGPFNSVPDKQLFDLVLDEIAHMKGTGRHFITAQTFWSHRPFMAPDGSAHHSEEYVMRTTDQAIGYLYDGLLRMGFLDHGILFIAGDHRAMEPYRKAEIDRFGATAVTRIPAIVATKAVNLPHVIAGNFQQRDLQASLMALIDKEYCLDAYQGTFLDPHPAPPQCIMHARGDDRDLILVKCNDKEGVVAVAGDATAVASGTLPNEVALIETINRNRLRLPVNNTGLLANHQANAAR</sequence>
<protein>
    <submittedName>
        <fullName evidence="8">Sulfatase-like hydrolase/transferase</fullName>
    </submittedName>
</protein>
<feature type="transmembrane region" description="Helical" evidence="6">
    <location>
        <begin position="156"/>
        <end position="177"/>
    </location>
</feature>
<keyword evidence="4 6" id="KW-1133">Transmembrane helix</keyword>
<dbReference type="PANTHER" id="PTHR47371">
    <property type="entry name" value="LIPOTEICHOIC ACID SYNTHASE"/>
    <property type="match status" value="1"/>
</dbReference>
<evidence type="ECO:0000256" key="6">
    <source>
        <dbReference type="SAM" id="Phobius"/>
    </source>
</evidence>
<dbReference type="AlphaFoldDB" id="A0A6L3YVF4"/>
<dbReference type="InterPro" id="IPR017850">
    <property type="entry name" value="Alkaline_phosphatase_core_sf"/>
</dbReference>
<comment type="caution">
    <text evidence="8">The sequence shown here is derived from an EMBL/GenBank/DDBJ whole genome shotgun (WGS) entry which is preliminary data.</text>
</comment>
<evidence type="ECO:0000256" key="3">
    <source>
        <dbReference type="ARBA" id="ARBA00022692"/>
    </source>
</evidence>
<gene>
    <name evidence="8" type="ORF">F9L08_05720</name>
</gene>
<accession>A0A6L3YVF4</accession>